<gene>
    <name evidence="2" type="ORF">H4075_19815</name>
</gene>
<accession>A0A7G5XFN2</accession>
<evidence type="ECO:0000313" key="3">
    <source>
        <dbReference type="Proteomes" id="UP000515344"/>
    </source>
</evidence>
<proteinExistence type="predicted"/>
<dbReference type="PROSITE" id="PS50005">
    <property type="entry name" value="TPR"/>
    <property type="match status" value="1"/>
</dbReference>
<dbReference type="KEGG" id="lacs:H4075_19815"/>
<feature type="repeat" description="TPR" evidence="1">
    <location>
        <begin position="750"/>
        <end position="783"/>
    </location>
</feature>
<dbReference type="Gene3D" id="1.25.40.10">
    <property type="entry name" value="Tetratricopeptide repeat domain"/>
    <property type="match status" value="1"/>
</dbReference>
<name>A0A7G5XFN2_9BACT</name>
<dbReference type="InterPro" id="IPR011990">
    <property type="entry name" value="TPR-like_helical_dom_sf"/>
</dbReference>
<sequence length="854" mass="99364">MTDKREINVASKAAFADGKYQLAFETLLTAGANHFIAYAERESTKENKINWLSDSDSADFFWKVFILRNDVFSDLVTSQSADQLLFNYFTYYRKSIPELELKLATEVPITFVRSIRTNQVFLRPDRIENICLVPLNADFRIHQKVWRNLFVTENNLWNEVEVALKETSNHSLSDILSCSVTWLEVVRFKSDSQEFIHHLSAVYSLFIELVLMRFPEKIENINSSETFSSHFFNFFRTISNDEVVLQENPVVILLTSISNWINFKNTQIDPYSFDLKIEPIQQDELVIFNSTPVNHYRWIVNGVRYAVNHLSYVFQGMDVTEHLEREQLIVIPGKNVEDVELNRKLAASKYATLLLLEDMVCRTFKYGKSESNPEDLLAPLFEYSFNKLIRYEYPLRSLSGESTDWFMSYKKLVLNNLHSGNIQEPFFMMSRVEYKTLNQKALSGLPENITEEIITFFSLKLDSNNRFNRFKKRYNVFETPFIRIGDFLFCPMLFFANNGWFYSFAQMALSGKGSGRVETIEMEQHLGNLFQNKGWRVKVTNDKEANIIDGDIDIFIEDDHDLLLVQLKRSYFRLDLKDAYFESINSDRKAINQIVRAERYLLNENPIYSVQKPVIKWVVSTSFENVGVLENGCEKVNYFELLRALENQEITNIKDLSVYIQSDQQIGSFISLAFNSDLSSEVREMFHECVKPLAVFDSRKYKQILYSEDLIKTSHYNNLFDRALDLGNANKPEEALLLFQKCIALNPNDGEAFSAAANILADLRRFDEAFFMYSKALKFLPNDPSIARNYSLALLEAGKWYEGLELAWEILENYPLLVEMKLIFTRNFERCVSEGFLMPNEITKLSLKLNGLSN</sequence>
<protein>
    <recommendedName>
        <fullName evidence="4">Tetratricopeptide repeat protein</fullName>
    </recommendedName>
</protein>
<dbReference type="EMBL" id="CP060007">
    <property type="protein sequence ID" value="QNA44285.1"/>
    <property type="molecule type" value="Genomic_DNA"/>
</dbReference>
<keyword evidence="3" id="KW-1185">Reference proteome</keyword>
<dbReference type="AlphaFoldDB" id="A0A7G5XFN2"/>
<evidence type="ECO:0008006" key="4">
    <source>
        <dbReference type="Google" id="ProtNLM"/>
    </source>
</evidence>
<dbReference type="SMART" id="SM00028">
    <property type="entry name" value="TPR"/>
    <property type="match status" value="2"/>
</dbReference>
<dbReference type="InterPro" id="IPR019734">
    <property type="entry name" value="TPR_rpt"/>
</dbReference>
<dbReference type="RefSeq" id="WP_182802547.1">
    <property type="nucleotide sequence ID" value="NZ_CP060007.1"/>
</dbReference>
<evidence type="ECO:0000256" key="1">
    <source>
        <dbReference type="PROSITE-ProRule" id="PRU00339"/>
    </source>
</evidence>
<keyword evidence="1" id="KW-0802">TPR repeat</keyword>
<evidence type="ECO:0000313" key="2">
    <source>
        <dbReference type="EMBL" id="QNA44285.1"/>
    </source>
</evidence>
<dbReference type="SUPFAM" id="SSF48452">
    <property type="entry name" value="TPR-like"/>
    <property type="match status" value="1"/>
</dbReference>
<dbReference type="Proteomes" id="UP000515344">
    <property type="component" value="Chromosome"/>
</dbReference>
<reference evidence="3" key="1">
    <citation type="submission" date="2020-08" db="EMBL/GenBank/DDBJ databases">
        <title>Lacibacter sp. S13-6-6 genome sequencing.</title>
        <authorList>
            <person name="Jin L."/>
        </authorList>
    </citation>
    <scope>NUCLEOTIDE SEQUENCE [LARGE SCALE GENOMIC DNA]</scope>
    <source>
        <strain evidence="3">S13-6-6</strain>
    </source>
</reference>
<organism evidence="2 3">
    <name type="scientific">Lacibacter sediminis</name>
    <dbReference type="NCBI Taxonomy" id="2760713"/>
    <lineage>
        <taxon>Bacteria</taxon>
        <taxon>Pseudomonadati</taxon>
        <taxon>Bacteroidota</taxon>
        <taxon>Chitinophagia</taxon>
        <taxon>Chitinophagales</taxon>
        <taxon>Chitinophagaceae</taxon>
        <taxon>Lacibacter</taxon>
    </lineage>
</organism>